<keyword evidence="3" id="KW-1185">Reference proteome</keyword>
<feature type="compositionally biased region" description="Low complexity" evidence="1">
    <location>
        <begin position="306"/>
        <end position="318"/>
    </location>
</feature>
<sequence>MIPRPFTCCCAVLAIASGFFLYTKKHQTTLLDQQISQIVKETEHVRTQTSILRTEWALENQPERLAQLVARHEAGLQTMNPTQFVRMTDLESHLPAVAKDALPPAPALVADKSTSIAPPPVIAPPAHAPAVVADARPTHVTPPAVIHPARPVTAPTVVADVPRIAAEPAPHPRATSVADAAPVLRAPIVHHDRPHTAPESAVAPVRVAQVADPVASAHPVHHLAAETPRPQVVASTNVDDDAPVAPVRHSLTRVASPAIRHVAQASDDDTAPIRHPLPVAAASWHATRPHRASSTPSSYMEARATSSYSSGSLLSRSGDALPAPVPVAN</sequence>
<protein>
    <submittedName>
        <fullName evidence="2">Uncharacterized protein</fullName>
    </submittedName>
</protein>
<evidence type="ECO:0000256" key="1">
    <source>
        <dbReference type="SAM" id="MobiDB-lite"/>
    </source>
</evidence>
<accession>A0A1D8QWD4</accession>
<name>A0A1D8QWD4_9PROT</name>
<evidence type="ECO:0000313" key="3">
    <source>
        <dbReference type="Proteomes" id="UP000175973"/>
    </source>
</evidence>
<proteinExistence type="predicted"/>
<evidence type="ECO:0000313" key="2">
    <source>
        <dbReference type="EMBL" id="AOW46652.1"/>
    </source>
</evidence>
<dbReference type="KEGG" id="aasc:A4S02_07595"/>
<organism evidence="2 3">
    <name type="scientific">Acetobacter ascendens</name>
    <dbReference type="NCBI Taxonomy" id="481146"/>
    <lineage>
        <taxon>Bacteria</taxon>
        <taxon>Pseudomonadati</taxon>
        <taxon>Pseudomonadota</taxon>
        <taxon>Alphaproteobacteria</taxon>
        <taxon>Acetobacterales</taxon>
        <taxon>Acetobacteraceae</taxon>
        <taxon>Acetobacter</taxon>
    </lineage>
</organism>
<feature type="region of interest" description="Disordered" evidence="1">
    <location>
        <begin position="280"/>
        <end position="329"/>
    </location>
</feature>
<reference evidence="3" key="1">
    <citation type="submission" date="2016-04" db="EMBL/GenBank/DDBJ databases">
        <authorList>
            <person name="Jeon C.O."/>
            <person name="Cho G.Y."/>
            <person name="Jeong H.I."/>
            <person name="Kim K.H."/>
        </authorList>
    </citation>
    <scope>NUCLEOTIDE SEQUENCE [LARGE SCALE GENOMIC DNA]</scope>
    <source>
        <strain evidence="3">LMG 1590</strain>
    </source>
</reference>
<dbReference type="AlphaFoldDB" id="A0A1D8QWD4"/>
<dbReference type="Proteomes" id="UP000175973">
    <property type="component" value="Chromosome"/>
</dbReference>
<dbReference type="EMBL" id="CP015164">
    <property type="protein sequence ID" value="AOW46652.1"/>
    <property type="molecule type" value="Genomic_DNA"/>
</dbReference>
<gene>
    <name evidence="2" type="ORF">A4S02_07595</name>
</gene>
<dbReference type="RefSeq" id="WP_070323405.1">
    <property type="nucleotide sequence ID" value="NZ_CP015164.1"/>
</dbReference>